<dbReference type="PROSITE" id="PS50011">
    <property type="entry name" value="PROTEIN_KINASE_DOM"/>
    <property type="match status" value="1"/>
</dbReference>
<evidence type="ECO:0000313" key="14">
    <source>
        <dbReference type="EMBL" id="MBC8556829.1"/>
    </source>
</evidence>
<dbReference type="Proteomes" id="UP000637513">
    <property type="component" value="Unassembled WGS sequence"/>
</dbReference>
<keyword evidence="11" id="KW-0812">Transmembrane</keyword>
<dbReference type="PROSITE" id="PS51178">
    <property type="entry name" value="PASTA"/>
    <property type="match status" value="1"/>
</dbReference>
<protein>
    <recommendedName>
        <fullName evidence="1">non-specific serine/threonine protein kinase</fullName>
        <ecNumber evidence="1">2.7.11.1</ecNumber>
    </recommendedName>
</protein>
<sequence length="513" mass="58192">MKMDRQHFCMGCMHPLREQGNCSFCDFLPEKYKATPRCLPLGVILENRYLIGKVIGEGSSGITYIGKDLVLNMTIAVKEYFPLHLVSRDTRKELDNNVYVLAGEENKAYQKGLKQFYREAKILSDFHIMDGIVTVRDFFYANKTGYLVMDYINGMTLKKYIRQNGPMSSEDVLRLIKPVIVSLEAVHKEGILHRDISPDNILLTAEGKLILIDFGSARHENLSLTQSLTVMFKRGYTAEEQYRSQGKQGPYSDVYSLCATIYFMMTGIVPNEAIERILKDKLVPLSSVPNVHLSRWQSSVIMKGMEIYARNRYQTMQELNEALYPRRKWFSFISNNGIFFVRHILPVLIFVFVIFTGINTIGHINRMSSDDKTKNPVSASTKPTLLLESSNTTKEISSSSPTPESTKQEAFVSVPDLTNLSVSGAKKRLKQHRLKWKIQYKTTTGKTGIVLRQDKKPNSRQKENTVIYLTISRQKGAKKAVSVPDSTTSAPVSTSDSTKRSDRNKDDFVATIP</sequence>
<keyword evidence="11" id="KW-0472">Membrane</keyword>
<dbReference type="CDD" id="cd06577">
    <property type="entry name" value="PASTA_pknB"/>
    <property type="match status" value="1"/>
</dbReference>
<evidence type="ECO:0000256" key="5">
    <source>
        <dbReference type="ARBA" id="ARBA00022777"/>
    </source>
</evidence>
<feature type="region of interest" description="Disordered" evidence="10">
    <location>
        <begin position="389"/>
        <end position="410"/>
    </location>
</feature>
<dbReference type="InterPro" id="IPR000719">
    <property type="entry name" value="Prot_kinase_dom"/>
</dbReference>
<dbReference type="Pfam" id="PF03793">
    <property type="entry name" value="PASTA"/>
    <property type="match status" value="1"/>
</dbReference>
<evidence type="ECO:0000259" key="13">
    <source>
        <dbReference type="PROSITE" id="PS51178"/>
    </source>
</evidence>
<comment type="catalytic activity">
    <reaction evidence="7">
        <text>L-threonyl-[protein] + ATP = O-phospho-L-threonyl-[protein] + ADP + H(+)</text>
        <dbReference type="Rhea" id="RHEA:46608"/>
        <dbReference type="Rhea" id="RHEA-COMP:11060"/>
        <dbReference type="Rhea" id="RHEA-COMP:11605"/>
        <dbReference type="ChEBI" id="CHEBI:15378"/>
        <dbReference type="ChEBI" id="CHEBI:30013"/>
        <dbReference type="ChEBI" id="CHEBI:30616"/>
        <dbReference type="ChEBI" id="CHEBI:61977"/>
        <dbReference type="ChEBI" id="CHEBI:456216"/>
        <dbReference type="EC" id="2.7.11.1"/>
    </reaction>
</comment>
<evidence type="ECO:0000256" key="6">
    <source>
        <dbReference type="ARBA" id="ARBA00022840"/>
    </source>
</evidence>
<dbReference type="PANTHER" id="PTHR43289">
    <property type="entry name" value="MITOGEN-ACTIVATED PROTEIN KINASE KINASE KINASE 20-RELATED"/>
    <property type="match status" value="1"/>
</dbReference>
<dbReference type="PANTHER" id="PTHR43289:SF34">
    <property type="entry name" value="SERINE_THREONINE-PROTEIN KINASE YBDM-RELATED"/>
    <property type="match status" value="1"/>
</dbReference>
<comment type="catalytic activity">
    <reaction evidence="8">
        <text>L-seryl-[protein] + ATP = O-phospho-L-seryl-[protein] + ADP + H(+)</text>
        <dbReference type="Rhea" id="RHEA:17989"/>
        <dbReference type="Rhea" id="RHEA-COMP:9863"/>
        <dbReference type="Rhea" id="RHEA-COMP:11604"/>
        <dbReference type="ChEBI" id="CHEBI:15378"/>
        <dbReference type="ChEBI" id="CHEBI:29999"/>
        <dbReference type="ChEBI" id="CHEBI:30616"/>
        <dbReference type="ChEBI" id="CHEBI:83421"/>
        <dbReference type="ChEBI" id="CHEBI:456216"/>
        <dbReference type="EC" id="2.7.11.1"/>
    </reaction>
</comment>
<dbReference type="InterPro" id="IPR005543">
    <property type="entry name" value="PASTA_dom"/>
</dbReference>
<evidence type="ECO:0000256" key="7">
    <source>
        <dbReference type="ARBA" id="ARBA00047899"/>
    </source>
</evidence>
<proteinExistence type="predicted"/>
<dbReference type="InterPro" id="IPR017441">
    <property type="entry name" value="Protein_kinase_ATP_BS"/>
</dbReference>
<evidence type="ECO:0000256" key="8">
    <source>
        <dbReference type="ARBA" id="ARBA00048679"/>
    </source>
</evidence>
<keyword evidence="6 9" id="KW-0067">ATP-binding</keyword>
<dbReference type="PROSITE" id="PS00107">
    <property type="entry name" value="PROTEIN_KINASE_ATP"/>
    <property type="match status" value="1"/>
</dbReference>
<feature type="region of interest" description="Disordered" evidence="10">
    <location>
        <begin position="474"/>
        <end position="513"/>
    </location>
</feature>
<dbReference type="InterPro" id="IPR008266">
    <property type="entry name" value="Tyr_kinase_AS"/>
</dbReference>
<dbReference type="Gene3D" id="1.10.510.10">
    <property type="entry name" value="Transferase(Phosphotransferase) domain 1"/>
    <property type="match status" value="1"/>
</dbReference>
<reference evidence="14 15" key="1">
    <citation type="submission" date="2020-08" db="EMBL/GenBank/DDBJ databases">
        <title>Genome public.</title>
        <authorList>
            <person name="Liu C."/>
            <person name="Sun Q."/>
        </authorList>
    </citation>
    <scope>NUCLEOTIDE SEQUENCE [LARGE SCALE GENOMIC DNA]</scope>
    <source>
        <strain evidence="14 15">BX3</strain>
    </source>
</reference>
<feature type="domain" description="PASTA" evidence="13">
    <location>
        <begin position="408"/>
        <end position="473"/>
    </location>
</feature>
<evidence type="ECO:0000259" key="12">
    <source>
        <dbReference type="PROSITE" id="PS50011"/>
    </source>
</evidence>
<evidence type="ECO:0000256" key="10">
    <source>
        <dbReference type="SAM" id="MobiDB-lite"/>
    </source>
</evidence>
<organism evidence="14 15">
    <name type="scientific">Jutongia hominis</name>
    <dbReference type="NCBI Taxonomy" id="2763664"/>
    <lineage>
        <taxon>Bacteria</taxon>
        <taxon>Bacillati</taxon>
        <taxon>Bacillota</taxon>
        <taxon>Clostridia</taxon>
        <taxon>Lachnospirales</taxon>
        <taxon>Lachnospiraceae</taxon>
        <taxon>Jutongia</taxon>
    </lineage>
</organism>
<evidence type="ECO:0000256" key="2">
    <source>
        <dbReference type="ARBA" id="ARBA00022527"/>
    </source>
</evidence>
<evidence type="ECO:0000256" key="1">
    <source>
        <dbReference type="ARBA" id="ARBA00012513"/>
    </source>
</evidence>
<name>A0ABR7MSP6_9FIRM</name>
<dbReference type="EC" id="2.7.11.1" evidence="1"/>
<comment type="caution">
    <text evidence="14">The sequence shown here is derived from an EMBL/GenBank/DDBJ whole genome shotgun (WGS) entry which is preliminary data.</text>
</comment>
<dbReference type="SUPFAM" id="SSF56112">
    <property type="entry name" value="Protein kinase-like (PK-like)"/>
    <property type="match status" value="1"/>
</dbReference>
<evidence type="ECO:0000256" key="3">
    <source>
        <dbReference type="ARBA" id="ARBA00022679"/>
    </source>
</evidence>
<keyword evidence="4 9" id="KW-0547">Nucleotide-binding</keyword>
<dbReference type="Gene3D" id="3.30.200.20">
    <property type="entry name" value="Phosphorylase Kinase, domain 1"/>
    <property type="match status" value="1"/>
</dbReference>
<dbReference type="SMART" id="SM00740">
    <property type="entry name" value="PASTA"/>
    <property type="match status" value="1"/>
</dbReference>
<dbReference type="PROSITE" id="PS00109">
    <property type="entry name" value="PROTEIN_KINASE_TYR"/>
    <property type="match status" value="1"/>
</dbReference>
<feature type="compositionally biased region" description="Polar residues" evidence="10">
    <location>
        <begin position="484"/>
        <end position="496"/>
    </location>
</feature>
<keyword evidence="11" id="KW-1133">Transmembrane helix</keyword>
<accession>A0ABR7MSP6</accession>
<keyword evidence="3" id="KW-0808">Transferase</keyword>
<dbReference type="Pfam" id="PF00069">
    <property type="entry name" value="Pkinase"/>
    <property type="match status" value="1"/>
</dbReference>
<evidence type="ECO:0000256" key="11">
    <source>
        <dbReference type="SAM" id="Phobius"/>
    </source>
</evidence>
<keyword evidence="2 14" id="KW-0723">Serine/threonine-protein kinase</keyword>
<evidence type="ECO:0000313" key="15">
    <source>
        <dbReference type="Proteomes" id="UP000637513"/>
    </source>
</evidence>
<dbReference type="CDD" id="cd14014">
    <property type="entry name" value="STKc_PknB_like"/>
    <property type="match status" value="1"/>
</dbReference>
<dbReference type="Gene3D" id="3.30.10.20">
    <property type="match status" value="1"/>
</dbReference>
<dbReference type="InterPro" id="IPR011009">
    <property type="entry name" value="Kinase-like_dom_sf"/>
</dbReference>
<feature type="domain" description="Protein kinase" evidence="12">
    <location>
        <begin position="49"/>
        <end position="330"/>
    </location>
</feature>
<feature type="compositionally biased region" description="Basic and acidic residues" evidence="10">
    <location>
        <begin position="497"/>
        <end position="513"/>
    </location>
</feature>
<dbReference type="GO" id="GO:0004674">
    <property type="term" value="F:protein serine/threonine kinase activity"/>
    <property type="evidence" value="ECO:0007669"/>
    <property type="project" value="UniProtKB-KW"/>
</dbReference>
<evidence type="ECO:0000256" key="9">
    <source>
        <dbReference type="PROSITE-ProRule" id="PRU10141"/>
    </source>
</evidence>
<dbReference type="EMBL" id="JACRSW010000014">
    <property type="protein sequence ID" value="MBC8556829.1"/>
    <property type="molecule type" value="Genomic_DNA"/>
</dbReference>
<keyword evidence="15" id="KW-1185">Reference proteome</keyword>
<gene>
    <name evidence="14" type="ORF">H8700_03805</name>
</gene>
<feature type="compositionally biased region" description="Low complexity" evidence="10">
    <location>
        <begin position="389"/>
        <end position="405"/>
    </location>
</feature>
<evidence type="ECO:0000256" key="4">
    <source>
        <dbReference type="ARBA" id="ARBA00022741"/>
    </source>
</evidence>
<feature type="transmembrane region" description="Helical" evidence="11">
    <location>
        <begin position="344"/>
        <end position="364"/>
    </location>
</feature>
<feature type="binding site" evidence="9">
    <location>
        <position position="78"/>
    </location>
    <ligand>
        <name>ATP</name>
        <dbReference type="ChEBI" id="CHEBI:30616"/>
    </ligand>
</feature>
<keyword evidence="5 14" id="KW-0418">Kinase</keyword>
<dbReference type="RefSeq" id="WP_249303230.1">
    <property type="nucleotide sequence ID" value="NZ_JACRSW010000014.1"/>
</dbReference>